<organism evidence="3 4">
    <name type="scientific">Leptospira bouyouniensis</name>
    <dbReference type="NCBI Taxonomy" id="2484911"/>
    <lineage>
        <taxon>Bacteria</taxon>
        <taxon>Pseudomonadati</taxon>
        <taxon>Spirochaetota</taxon>
        <taxon>Spirochaetia</taxon>
        <taxon>Leptospirales</taxon>
        <taxon>Leptospiraceae</taxon>
        <taxon>Leptospira</taxon>
    </lineage>
</organism>
<accession>A0A7I0HSV0</accession>
<dbReference type="InterPro" id="IPR013216">
    <property type="entry name" value="Methyltransf_11"/>
</dbReference>
<dbReference type="AlphaFoldDB" id="A0A7I0HSV0"/>
<dbReference type="Pfam" id="PF08241">
    <property type="entry name" value="Methyltransf_11"/>
    <property type="match status" value="1"/>
</dbReference>
<dbReference type="PANTHER" id="PTHR44068">
    <property type="entry name" value="ZGC:194242"/>
    <property type="match status" value="1"/>
</dbReference>
<dbReference type="Proteomes" id="UP000297641">
    <property type="component" value="Unassembled WGS sequence"/>
</dbReference>
<dbReference type="Gene3D" id="3.40.50.150">
    <property type="entry name" value="Vaccinia Virus protein VP39"/>
    <property type="match status" value="1"/>
</dbReference>
<dbReference type="GO" id="GO:0008757">
    <property type="term" value="F:S-adenosylmethionine-dependent methyltransferase activity"/>
    <property type="evidence" value="ECO:0007669"/>
    <property type="project" value="InterPro"/>
</dbReference>
<dbReference type="CDD" id="cd02440">
    <property type="entry name" value="AdoMet_MTases"/>
    <property type="match status" value="1"/>
</dbReference>
<dbReference type="InterPro" id="IPR029063">
    <property type="entry name" value="SAM-dependent_MTases_sf"/>
</dbReference>
<comment type="caution">
    <text evidence="3">The sequence shown here is derived from an EMBL/GenBank/DDBJ whole genome shotgun (WGS) entry which is preliminary data.</text>
</comment>
<evidence type="ECO:0000313" key="3">
    <source>
        <dbReference type="EMBL" id="TGL07042.1"/>
    </source>
</evidence>
<gene>
    <name evidence="3" type="ORF">EHQ43_06335</name>
</gene>
<dbReference type="GO" id="GO:0032259">
    <property type="term" value="P:methylation"/>
    <property type="evidence" value="ECO:0007669"/>
    <property type="project" value="UniProtKB-KW"/>
</dbReference>
<keyword evidence="1 3" id="KW-0808">Transferase</keyword>
<dbReference type="SUPFAM" id="SSF53335">
    <property type="entry name" value="S-adenosyl-L-methionine-dependent methyltransferases"/>
    <property type="match status" value="1"/>
</dbReference>
<dbReference type="EMBL" id="RQFT01000007">
    <property type="protein sequence ID" value="TGL07042.1"/>
    <property type="molecule type" value="Genomic_DNA"/>
</dbReference>
<sequence length="253" mass="29081">MTPFPFSKSPVTELSQNPPYYVSNFGFWTNATDYKKAGIQFLYEFAKHCGLKHNSSILEVGSGLGGSLVYWKDHFNPQKLSAINLSGEQSNFAKELFRERGIEVEPFLEGSWETIKSLPINFYDYVFSVDAAYHFKNTIEFYQESYRVLKPGGKLVLNTFNLEKENTLNFLSLLHLFLIPPNEIKTKEISIKTLEGFGFTVEKILDWTDPVIYGFIQNSKTMNLSLRLFSSILKATMKSLGLRYHYYVAIKPN</sequence>
<name>A0A7I0HSV0_9LEPT</name>
<reference evidence="3 4" key="1">
    <citation type="journal article" date="2019" name="PLoS Negl. Trop. Dis.">
        <title>Revisiting the worldwide diversity of Leptospira species in the environment.</title>
        <authorList>
            <person name="Vincent A.T."/>
            <person name="Schiettekatte O."/>
            <person name="Bourhy P."/>
            <person name="Veyrier F.J."/>
            <person name="Picardeau M."/>
        </authorList>
    </citation>
    <scope>NUCLEOTIDE SEQUENCE [LARGE SCALE GENOMIC DNA]</scope>
    <source>
        <strain evidence="3 4">201800273</strain>
    </source>
</reference>
<dbReference type="InterPro" id="IPR050447">
    <property type="entry name" value="Erg6_SMT_methyltransf"/>
</dbReference>
<evidence type="ECO:0000256" key="1">
    <source>
        <dbReference type="ARBA" id="ARBA00022679"/>
    </source>
</evidence>
<protein>
    <submittedName>
        <fullName evidence="3">Class I SAM-dependent methyltransferase</fullName>
    </submittedName>
</protein>
<dbReference type="PANTHER" id="PTHR44068:SF11">
    <property type="entry name" value="GERANYL DIPHOSPHATE 2-C-METHYLTRANSFERASE"/>
    <property type="match status" value="1"/>
</dbReference>
<evidence type="ECO:0000259" key="2">
    <source>
        <dbReference type="Pfam" id="PF08241"/>
    </source>
</evidence>
<evidence type="ECO:0000313" key="4">
    <source>
        <dbReference type="Proteomes" id="UP000297641"/>
    </source>
</evidence>
<keyword evidence="3" id="KW-0489">Methyltransferase</keyword>
<feature type="domain" description="Methyltransferase type 11" evidence="2">
    <location>
        <begin position="58"/>
        <end position="157"/>
    </location>
</feature>
<dbReference type="RefSeq" id="WP_135770431.1">
    <property type="nucleotide sequence ID" value="NZ_RQFT01000007.1"/>
</dbReference>
<proteinExistence type="predicted"/>